<evidence type="ECO:0000256" key="7">
    <source>
        <dbReference type="SAM" id="Phobius"/>
    </source>
</evidence>
<dbReference type="SUPFAM" id="SSF55874">
    <property type="entry name" value="ATPase domain of HSP90 chaperone/DNA topoisomerase II/histidine kinase"/>
    <property type="match status" value="1"/>
</dbReference>
<feature type="domain" description="Histidine kinase" evidence="8">
    <location>
        <begin position="145"/>
        <end position="377"/>
    </location>
</feature>
<dbReference type="InterPro" id="IPR036890">
    <property type="entry name" value="HATPase_C_sf"/>
</dbReference>
<dbReference type="InterPro" id="IPR004358">
    <property type="entry name" value="Sig_transdc_His_kin-like_C"/>
</dbReference>
<evidence type="ECO:0000313" key="11">
    <source>
        <dbReference type="Proteomes" id="UP000290244"/>
    </source>
</evidence>
<dbReference type="SUPFAM" id="SSF158472">
    <property type="entry name" value="HAMP domain-like"/>
    <property type="match status" value="1"/>
</dbReference>
<feature type="transmembrane region" description="Helical" evidence="7">
    <location>
        <begin position="46"/>
        <end position="68"/>
    </location>
</feature>
<dbReference type="PROSITE" id="PS50109">
    <property type="entry name" value="HIS_KIN"/>
    <property type="match status" value="1"/>
</dbReference>
<dbReference type="Pfam" id="PF02518">
    <property type="entry name" value="HATPase_c"/>
    <property type="match status" value="1"/>
</dbReference>
<evidence type="ECO:0000313" key="10">
    <source>
        <dbReference type="EMBL" id="QBG34327.1"/>
    </source>
</evidence>
<dbReference type="EC" id="2.7.13.3" evidence="3"/>
<dbReference type="InterPro" id="IPR003660">
    <property type="entry name" value="HAMP_dom"/>
</dbReference>
<evidence type="ECO:0000256" key="6">
    <source>
        <dbReference type="ARBA" id="ARBA00022777"/>
    </source>
</evidence>
<dbReference type="Gene3D" id="1.10.287.130">
    <property type="match status" value="1"/>
</dbReference>
<dbReference type="PRINTS" id="PR00344">
    <property type="entry name" value="BCTRLSENSOR"/>
</dbReference>
<comment type="subcellular location">
    <subcellularLocation>
        <location evidence="2">Membrane</location>
    </subcellularLocation>
</comment>
<gene>
    <name evidence="10" type="ORF">EMK97_00500</name>
</gene>
<organism evidence="10 11">
    <name type="scientific">Litorilituus sediminis</name>
    <dbReference type="NCBI Taxonomy" id="718192"/>
    <lineage>
        <taxon>Bacteria</taxon>
        <taxon>Pseudomonadati</taxon>
        <taxon>Pseudomonadota</taxon>
        <taxon>Gammaproteobacteria</taxon>
        <taxon>Alteromonadales</taxon>
        <taxon>Colwelliaceae</taxon>
        <taxon>Litorilituus</taxon>
    </lineage>
</organism>
<dbReference type="PROSITE" id="PS50885">
    <property type="entry name" value="HAMP"/>
    <property type="match status" value="1"/>
</dbReference>
<dbReference type="KEGG" id="lsd:EMK97_00500"/>
<evidence type="ECO:0000259" key="8">
    <source>
        <dbReference type="PROSITE" id="PS50109"/>
    </source>
</evidence>
<evidence type="ECO:0000256" key="3">
    <source>
        <dbReference type="ARBA" id="ARBA00012438"/>
    </source>
</evidence>
<dbReference type="OrthoDB" id="2521613at2"/>
<dbReference type="RefSeq" id="WP_130598429.1">
    <property type="nucleotide sequence ID" value="NZ_CP034759.1"/>
</dbReference>
<keyword evidence="6 10" id="KW-0418">Kinase</keyword>
<keyword evidence="11" id="KW-1185">Reference proteome</keyword>
<evidence type="ECO:0000256" key="1">
    <source>
        <dbReference type="ARBA" id="ARBA00000085"/>
    </source>
</evidence>
<proteinExistence type="predicted"/>
<comment type="catalytic activity">
    <reaction evidence="1">
        <text>ATP + protein L-histidine = ADP + protein N-phospho-L-histidine.</text>
        <dbReference type="EC" id="2.7.13.3"/>
    </reaction>
</comment>
<accession>A0A4P6P4K2</accession>
<dbReference type="CDD" id="cd00075">
    <property type="entry name" value="HATPase"/>
    <property type="match status" value="1"/>
</dbReference>
<dbReference type="InterPro" id="IPR003594">
    <property type="entry name" value="HATPase_dom"/>
</dbReference>
<evidence type="ECO:0000256" key="5">
    <source>
        <dbReference type="ARBA" id="ARBA00022679"/>
    </source>
</evidence>
<dbReference type="SMART" id="SM00387">
    <property type="entry name" value="HATPase_c"/>
    <property type="match status" value="1"/>
</dbReference>
<dbReference type="GO" id="GO:0016020">
    <property type="term" value="C:membrane"/>
    <property type="evidence" value="ECO:0007669"/>
    <property type="project" value="UniProtKB-SubCell"/>
</dbReference>
<dbReference type="AlphaFoldDB" id="A0A4P6P4K2"/>
<keyword evidence="7" id="KW-0812">Transmembrane</keyword>
<keyword evidence="4" id="KW-0597">Phosphoprotein</keyword>
<dbReference type="CDD" id="cd00082">
    <property type="entry name" value="HisKA"/>
    <property type="match status" value="1"/>
</dbReference>
<keyword evidence="5" id="KW-0808">Transferase</keyword>
<dbReference type="Proteomes" id="UP000290244">
    <property type="component" value="Chromosome"/>
</dbReference>
<dbReference type="Pfam" id="PF00672">
    <property type="entry name" value="HAMP"/>
    <property type="match status" value="1"/>
</dbReference>
<dbReference type="EMBL" id="CP034759">
    <property type="protein sequence ID" value="QBG34327.1"/>
    <property type="molecule type" value="Genomic_DNA"/>
</dbReference>
<sequence>MQVQACVDCHNNHPLTPKADWQLGDVRGVLEISTDITKQMALAEQISSAIVIFIMFAYVLLMVIFFFVTRRITKHVSYISKAMVELGDGNVDAQVDLASSTLEIGQMAKAFTTFKQALLKTQALEKRQQLMESEKIDGLGRMLASVAHDVNTPISIGITAASLMSDKIARIEEQIAKGELTKSDMEKFIASATESMQVVSSNLVSAGNLIKSFKQVSVDQISEEQRQIVLSEYINEIVHSLKPRLTRAKATVLVDCQQDCQFYTYPGLLSQVVSNLITNSLIHGFGQKPGGKIIITLNGNAEGNINIHYQDDGIGIPVEHQDKVMEPFFTTKREQGGSGLGLSIVHTIVTQKLAGKIKLVSNQEQGVIFDICFPAKCPSKEAEP</sequence>
<dbReference type="InterPro" id="IPR005467">
    <property type="entry name" value="His_kinase_dom"/>
</dbReference>
<reference evidence="10 11" key="1">
    <citation type="submission" date="2018-12" db="EMBL/GenBank/DDBJ databases">
        <title>Complete genome of Litorilituus sediminis.</title>
        <authorList>
            <person name="Liu A."/>
            <person name="Rong J."/>
        </authorList>
    </citation>
    <scope>NUCLEOTIDE SEQUENCE [LARGE SCALE GENOMIC DNA]</scope>
    <source>
        <strain evidence="10 11">JCM 17549</strain>
    </source>
</reference>
<dbReference type="SMART" id="SM00304">
    <property type="entry name" value="HAMP"/>
    <property type="match status" value="1"/>
</dbReference>
<dbReference type="Gene3D" id="6.10.340.10">
    <property type="match status" value="1"/>
</dbReference>
<protein>
    <recommendedName>
        <fullName evidence="3">histidine kinase</fullName>
        <ecNumber evidence="3">2.7.13.3</ecNumber>
    </recommendedName>
</protein>
<dbReference type="CDD" id="cd06225">
    <property type="entry name" value="HAMP"/>
    <property type="match status" value="1"/>
</dbReference>
<name>A0A4P6P4K2_9GAMM</name>
<dbReference type="Gene3D" id="3.30.565.10">
    <property type="entry name" value="Histidine kinase-like ATPase, C-terminal domain"/>
    <property type="match status" value="1"/>
</dbReference>
<dbReference type="PANTHER" id="PTHR43065:SF47">
    <property type="match status" value="1"/>
</dbReference>
<dbReference type="InterPro" id="IPR003661">
    <property type="entry name" value="HisK_dim/P_dom"/>
</dbReference>
<evidence type="ECO:0000256" key="2">
    <source>
        <dbReference type="ARBA" id="ARBA00004370"/>
    </source>
</evidence>
<evidence type="ECO:0000256" key="4">
    <source>
        <dbReference type="ARBA" id="ARBA00022553"/>
    </source>
</evidence>
<evidence type="ECO:0000259" key="9">
    <source>
        <dbReference type="PROSITE" id="PS50885"/>
    </source>
</evidence>
<keyword evidence="7" id="KW-0472">Membrane</keyword>
<dbReference type="PANTHER" id="PTHR43065">
    <property type="entry name" value="SENSOR HISTIDINE KINASE"/>
    <property type="match status" value="1"/>
</dbReference>
<dbReference type="GO" id="GO:0000155">
    <property type="term" value="F:phosphorelay sensor kinase activity"/>
    <property type="evidence" value="ECO:0007669"/>
    <property type="project" value="InterPro"/>
</dbReference>
<keyword evidence="7" id="KW-1133">Transmembrane helix</keyword>
<feature type="domain" description="HAMP" evidence="9">
    <location>
        <begin position="70"/>
        <end position="123"/>
    </location>
</feature>